<reference evidence="1" key="2">
    <citation type="journal article" date="2023" name="IMA Fungus">
        <title>Comparative genomic study of the Penicillium genus elucidates a diverse pangenome and 15 lateral gene transfer events.</title>
        <authorList>
            <person name="Petersen C."/>
            <person name="Sorensen T."/>
            <person name="Nielsen M.R."/>
            <person name="Sondergaard T.E."/>
            <person name="Sorensen J.L."/>
            <person name="Fitzpatrick D.A."/>
            <person name="Frisvad J.C."/>
            <person name="Nielsen K.L."/>
        </authorList>
    </citation>
    <scope>NUCLEOTIDE SEQUENCE</scope>
    <source>
        <strain evidence="1">IBT 17660</strain>
    </source>
</reference>
<sequence length="114" mass="12729">MSTPFLRGRIVRRGYVLPLSHAPQMPIECLASHRHLNLVEWILHHIVRIELVDLLYDCVHAASQGIRKQQELRPGESLKASHSKLVGLEVIQAGDWYTGVWVGVAGRSRGGDAC</sequence>
<reference evidence="1" key="1">
    <citation type="submission" date="2022-12" db="EMBL/GenBank/DDBJ databases">
        <authorList>
            <person name="Petersen C."/>
        </authorList>
    </citation>
    <scope>NUCLEOTIDE SEQUENCE</scope>
    <source>
        <strain evidence="1">IBT 17660</strain>
    </source>
</reference>
<accession>A0A9W9WHD5</accession>
<dbReference type="EMBL" id="JAPWDO010000007">
    <property type="protein sequence ID" value="KAJ5462180.1"/>
    <property type="molecule type" value="Genomic_DNA"/>
</dbReference>
<evidence type="ECO:0000313" key="2">
    <source>
        <dbReference type="Proteomes" id="UP001147760"/>
    </source>
</evidence>
<protein>
    <submittedName>
        <fullName evidence="1">Uncharacterized protein</fullName>
    </submittedName>
</protein>
<proteinExistence type="predicted"/>
<comment type="caution">
    <text evidence="1">The sequence shown here is derived from an EMBL/GenBank/DDBJ whole genome shotgun (WGS) entry which is preliminary data.</text>
</comment>
<dbReference type="Proteomes" id="UP001147760">
    <property type="component" value="Unassembled WGS sequence"/>
</dbReference>
<organism evidence="1 2">
    <name type="scientific">Penicillium desertorum</name>
    <dbReference type="NCBI Taxonomy" id="1303715"/>
    <lineage>
        <taxon>Eukaryota</taxon>
        <taxon>Fungi</taxon>
        <taxon>Dikarya</taxon>
        <taxon>Ascomycota</taxon>
        <taxon>Pezizomycotina</taxon>
        <taxon>Eurotiomycetes</taxon>
        <taxon>Eurotiomycetidae</taxon>
        <taxon>Eurotiales</taxon>
        <taxon>Aspergillaceae</taxon>
        <taxon>Penicillium</taxon>
    </lineage>
</organism>
<keyword evidence="2" id="KW-1185">Reference proteome</keyword>
<gene>
    <name evidence="1" type="ORF">N7530_010385</name>
</gene>
<dbReference type="AlphaFoldDB" id="A0A9W9WHD5"/>
<name>A0A9W9WHD5_9EURO</name>
<evidence type="ECO:0000313" key="1">
    <source>
        <dbReference type="EMBL" id="KAJ5462180.1"/>
    </source>
</evidence>